<organism evidence="2 3">
    <name type="scientific">Providencia stuartii (strain MRSN 2154)</name>
    <dbReference type="NCBI Taxonomy" id="1157951"/>
    <lineage>
        <taxon>Bacteria</taxon>
        <taxon>Pseudomonadati</taxon>
        <taxon>Pseudomonadota</taxon>
        <taxon>Gammaproteobacteria</taxon>
        <taxon>Enterobacterales</taxon>
        <taxon>Morganellaceae</taxon>
        <taxon>Providencia</taxon>
    </lineage>
</organism>
<reference evidence="2 3" key="1">
    <citation type="journal article" date="2012" name="J. Bacteriol.">
        <title>Complete Genome Sequence of Providencia stuartii Clinical Isolate MRSN 2154.</title>
        <authorList>
            <person name="Clifford R.J."/>
            <person name="Hang J."/>
            <person name="Riley M.C."/>
            <person name="Onmus-Leone F."/>
            <person name="Kuschner R.A."/>
            <person name="Lesho E.P."/>
            <person name="Waterman P.E."/>
        </authorList>
    </citation>
    <scope>NUCLEOTIDE SEQUENCE [LARGE SCALE GENOMIC DNA]</scope>
    <source>
        <strain evidence="2 3">MRSN 2154</strain>
    </source>
</reference>
<dbReference type="KEGG" id="psi:S70_02700"/>
<evidence type="ECO:0008006" key="4">
    <source>
        <dbReference type="Google" id="ProtNLM"/>
    </source>
</evidence>
<dbReference type="Pfam" id="PF13646">
    <property type="entry name" value="HEAT_2"/>
    <property type="match status" value="1"/>
</dbReference>
<dbReference type="InterPro" id="IPR011989">
    <property type="entry name" value="ARM-like"/>
</dbReference>
<dbReference type="Gene3D" id="1.25.10.10">
    <property type="entry name" value="Leucine-rich Repeat Variant"/>
    <property type="match status" value="1"/>
</dbReference>
<reference evidence="3" key="2">
    <citation type="submission" date="2012-04" db="EMBL/GenBank/DDBJ databases">
        <title>Complete genome sequence of Providencia stuartii clinical isolate MRSN 2154.</title>
        <authorList>
            <person name="Clifford R.J."/>
            <person name="Hang J."/>
            <person name="Riley M.C."/>
            <person name="Onmus-Leone F."/>
            <person name="Kuschner R.A."/>
            <person name="Lesho E.P."/>
            <person name="Waterman P.E."/>
        </authorList>
    </citation>
    <scope>NUCLEOTIDE SEQUENCE [LARGE SCALE GENOMIC DNA]</scope>
    <source>
        <strain evidence="3">MRSN 2154</strain>
    </source>
</reference>
<dbReference type="HOGENOM" id="CLU_203125_0_0_6"/>
<dbReference type="EMBL" id="CP003488">
    <property type="protein sequence ID" value="AFH92433.1"/>
    <property type="molecule type" value="Genomic_DNA"/>
</dbReference>
<accession>A0A140NI38</accession>
<dbReference type="PROSITE" id="PS50077">
    <property type="entry name" value="HEAT_REPEAT"/>
    <property type="match status" value="1"/>
</dbReference>
<proteinExistence type="predicted"/>
<protein>
    <recommendedName>
        <fullName evidence="4">HEAT repeat domain-containing protein</fullName>
    </recommendedName>
</protein>
<dbReference type="InterPro" id="IPR021133">
    <property type="entry name" value="HEAT_type_2"/>
</dbReference>
<dbReference type="AlphaFoldDB" id="A0A140NI38"/>
<sequence>MDLKVSYMENNIIHTLVELTNRGNDDVKIAAITALGDYKATIEQQTAISRLIELCKDPNKDVAISAIKALSKLAEFF</sequence>
<evidence type="ECO:0000313" key="2">
    <source>
        <dbReference type="EMBL" id="AFH92795.1"/>
    </source>
</evidence>
<name>A0A140NI38_PROSM</name>
<dbReference type="EMBL" id="CP003488">
    <property type="protein sequence ID" value="AFH92795.1"/>
    <property type="molecule type" value="Genomic_DNA"/>
</dbReference>
<gene>
    <name evidence="1" type="ordered locus">S70_02700</name>
    <name evidence="2" type="ordered locus">S70_04570</name>
</gene>
<dbReference type="Proteomes" id="UP000005012">
    <property type="component" value="Chromosome"/>
</dbReference>
<dbReference type="SUPFAM" id="SSF48371">
    <property type="entry name" value="ARM repeat"/>
    <property type="match status" value="1"/>
</dbReference>
<dbReference type="OrthoDB" id="6460792at2"/>
<evidence type="ECO:0000313" key="3">
    <source>
        <dbReference type="Proteomes" id="UP000005012"/>
    </source>
</evidence>
<dbReference type="KEGG" id="psi:S70_04570"/>
<evidence type="ECO:0000313" key="1">
    <source>
        <dbReference type="EMBL" id="AFH92433.1"/>
    </source>
</evidence>
<dbReference type="InterPro" id="IPR016024">
    <property type="entry name" value="ARM-type_fold"/>
</dbReference>